<feature type="compositionally biased region" description="Low complexity" evidence="3">
    <location>
        <begin position="1"/>
        <end position="17"/>
    </location>
</feature>
<keyword evidence="5" id="KW-1185">Reference proteome</keyword>
<dbReference type="Pfam" id="PF00106">
    <property type="entry name" value="adh_short"/>
    <property type="match status" value="1"/>
</dbReference>
<feature type="region of interest" description="Disordered" evidence="3">
    <location>
        <begin position="1"/>
        <end position="26"/>
    </location>
</feature>
<proteinExistence type="inferred from homology"/>
<evidence type="ECO:0000313" key="5">
    <source>
        <dbReference type="Proteomes" id="UP000295621"/>
    </source>
</evidence>
<keyword evidence="1" id="KW-0560">Oxidoreductase</keyword>
<evidence type="ECO:0000256" key="3">
    <source>
        <dbReference type="SAM" id="MobiDB-lite"/>
    </source>
</evidence>
<dbReference type="PRINTS" id="PR00080">
    <property type="entry name" value="SDRFAMILY"/>
</dbReference>
<dbReference type="GO" id="GO:0016491">
    <property type="term" value="F:oxidoreductase activity"/>
    <property type="evidence" value="ECO:0007669"/>
    <property type="project" value="UniProtKB-KW"/>
</dbReference>
<dbReference type="PANTHER" id="PTHR43157">
    <property type="entry name" value="PHOSPHATIDYLINOSITOL-GLYCAN BIOSYNTHESIS CLASS F PROTEIN-RELATED"/>
    <property type="match status" value="1"/>
</dbReference>
<dbReference type="SUPFAM" id="SSF51735">
    <property type="entry name" value="NAD(P)-binding Rossmann-fold domains"/>
    <property type="match status" value="1"/>
</dbReference>
<dbReference type="PRINTS" id="PR00081">
    <property type="entry name" value="GDHRDH"/>
</dbReference>
<dbReference type="Proteomes" id="UP000295621">
    <property type="component" value="Unassembled WGS sequence"/>
</dbReference>
<evidence type="ECO:0000313" key="4">
    <source>
        <dbReference type="EMBL" id="TDC49599.1"/>
    </source>
</evidence>
<evidence type="ECO:0000256" key="1">
    <source>
        <dbReference type="ARBA" id="ARBA00023002"/>
    </source>
</evidence>
<organism evidence="4 5">
    <name type="scientific">Jiangella ureilytica</name>
    <dbReference type="NCBI Taxonomy" id="2530374"/>
    <lineage>
        <taxon>Bacteria</taxon>
        <taxon>Bacillati</taxon>
        <taxon>Actinomycetota</taxon>
        <taxon>Actinomycetes</taxon>
        <taxon>Jiangellales</taxon>
        <taxon>Jiangellaceae</taxon>
        <taxon>Jiangella</taxon>
    </lineage>
</organism>
<gene>
    <name evidence="4" type="ORF">E1212_17450</name>
</gene>
<dbReference type="AlphaFoldDB" id="A0A4R4RKR6"/>
<dbReference type="EMBL" id="SMKL01000039">
    <property type="protein sequence ID" value="TDC49599.1"/>
    <property type="molecule type" value="Genomic_DNA"/>
</dbReference>
<comment type="similarity">
    <text evidence="2">Belongs to the short-chain dehydrogenases/reductases (SDR) family.</text>
</comment>
<dbReference type="InterPro" id="IPR002347">
    <property type="entry name" value="SDR_fam"/>
</dbReference>
<reference evidence="4 5" key="1">
    <citation type="submission" date="2019-02" db="EMBL/GenBank/DDBJ databases">
        <title>Draft genome sequences of novel Actinobacteria.</title>
        <authorList>
            <person name="Sahin N."/>
            <person name="Ay H."/>
            <person name="Saygin H."/>
        </authorList>
    </citation>
    <scope>NUCLEOTIDE SEQUENCE [LARGE SCALE GENOMIC DNA]</scope>
    <source>
        <strain evidence="4 5">KC603</strain>
    </source>
</reference>
<sequence>MRATSTSSVTGSTRTPTMLSLSSSCPTVTSDVGQREALMQVGGSTILLTGATSGIGRATALSIAAAGPQRLVVHGPQDESEVAGLVGELSERTDVVYLRADYDDLADVARLADDARAACPGGIDVLINNAARPGPPARTLTGDGHEATLQVNYLAPVVLTTLLLDTVGAGRPGRIVNVASATHYSASLRLDDLTWAGNGYSPAAAYARSKLALVTWTCRLATHRPRDTVDIVSIHPGVIATGLLHAMFSAGGDSPEHAAANLLDVVRRDHDNGTYYDERRPATPNPVALDPVTEELLEELTQQALAPVLPAATA</sequence>
<dbReference type="OrthoDB" id="4577644at2"/>
<evidence type="ECO:0000256" key="2">
    <source>
        <dbReference type="RuleBase" id="RU000363"/>
    </source>
</evidence>
<dbReference type="PROSITE" id="PS51257">
    <property type="entry name" value="PROKAR_LIPOPROTEIN"/>
    <property type="match status" value="1"/>
</dbReference>
<name>A0A4R4RKR6_9ACTN</name>
<protein>
    <submittedName>
        <fullName evidence="4">SDR family NAD(P)-dependent oxidoreductase</fullName>
    </submittedName>
</protein>
<dbReference type="PANTHER" id="PTHR43157:SF31">
    <property type="entry name" value="PHOSPHATIDYLINOSITOL-GLYCAN BIOSYNTHESIS CLASS F PROTEIN"/>
    <property type="match status" value="1"/>
</dbReference>
<accession>A0A4R4RKR6</accession>
<dbReference type="Gene3D" id="3.40.50.720">
    <property type="entry name" value="NAD(P)-binding Rossmann-like Domain"/>
    <property type="match status" value="1"/>
</dbReference>
<comment type="caution">
    <text evidence="4">The sequence shown here is derived from an EMBL/GenBank/DDBJ whole genome shotgun (WGS) entry which is preliminary data.</text>
</comment>
<dbReference type="InterPro" id="IPR036291">
    <property type="entry name" value="NAD(P)-bd_dom_sf"/>
</dbReference>